<comment type="caution">
    <text evidence="1">The sequence shown here is derived from an EMBL/GenBank/DDBJ whole genome shotgun (WGS) entry which is preliminary data.</text>
</comment>
<name>A0A150IPA3_9EURY</name>
<evidence type="ECO:0000313" key="1">
    <source>
        <dbReference type="EMBL" id="KYC46787.1"/>
    </source>
</evidence>
<proteinExistence type="predicted"/>
<dbReference type="EMBL" id="LNGD01000181">
    <property type="protein sequence ID" value="KYC46787.1"/>
    <property type="molecule type" value="Genomic_DNA"/>
</dbReference>
<protein>
    <submittedName>
        <fullName evidence="1">Uncharacterized protein</fullName>
    </submittedName>
</protein>
<dbReference type="AlphaFoldDB" id="A0A150IPA3"/>
<accession>A0A150IPA3</accession>
<gene>
    <name evidence="1" type="ORF">AMQ74_01755</name>
</gene>
<dbReference type="Proteomes" id="UP000075578">
    <property type="component" value="Unassembled WGS sequence"/>
</dbReference>
<reference evidence="1 2" key="1">
    <citation type="journal article" date="2016" name="ISME J.">
        <title>Chasing the elusive Euryarchaeota class WSA2: genomes reveal a uniquely fastidious methyl-reducing methanogen.</title>
        <authorList>
            <person name="Nobu M.K."/>
            <person name="Narihiro T."/>
            <person name="Kuroda K."/>
            <person name="Mei R."/>
            <person name="Liu W.T."/>
        </authorList>
    </citation>
    <scope>NUCLEOTIDE SEQUENCE [LARGE SCALE GENOMIC DNA]</scope>
    <source>
        <strain evidence="1">U1lsi0528_Bin089</strain>
    </source>
</reference>
<evidence type="ECO:0000313" key="2">
    <source>
        <dbReference type="Proteomes" id="UP000075578"/>
    </source>
</evidence>
<sequence length="224" mass="26202">MIRKCILTILVLFIGVNSFSQESRKISDFSLDEINEYIDFSYMFYGSNLTTAQLLFRGASFNRFDNKVLLGYANFFTENSPPLAMVFYYYLYKKLGTFNPIFKDSFMLMFSDAMNQYGWATNKKGKQQLTLGDFYEYDNFIFDIGKLKEKVQGAITEFGSLENAIIYIQNILANRASFIEDKKSSDYSDYLKSEVVTTEKYQNWLNSYPEEIRELDDLIKKAKK</sequence>
<organism evidence="1 2">
    <name type="scientific">Candidatus Methanofastidiosum methylothiophilum</name>
    <dbReference type="NCBI Taxonomy" id="1705564"/>
    <lineage>
        <taxon>Archaea</taxon>
        <taxon>Methanobacteriati</taxon>
        <taxon>Methanobacteriota</taxon>
        <taxon>Stenosarchaea group</taxon>
        <taxon>Candidatus Methanofastidiosia</taxon>
        <taxon>Candidatus Methanofastidiosales</taxon>
        <taxon>Candidatus Methanofastidiosaceae</taxon>
        <taxon>Candidatus Methanofastidiosum</taxon>
    </lineage>
</organism>